<evidence type="ECO:0000313" key="5">
    <source>
        <dbReference type="Proteomes" id="UP000070444"/>
    </source>
</evidence>
<dbReference type="InterPro" id="IPR000270">
    <property type="entry name" value="PB1_dom"/>
</dbReference>
<gene>
    <name evidence="4" type="ORF">CONCODRAFT_168024</name>
</gene>
<feature type="domain" description="DH" evidence="2">
    <location>
        <begin position="31"/>
        <end position="216"/>
    </location>
</feature>
<feature type="region of interest" description="Disordered" evidence="1">
    <location>
        <begin position="417"/>
        <end position="437"/>
    </location>
</feature>
<dbReference type="Pfam" id="PF00621">
    <property type="entry name" value="RhoGEF"/>
    <property type="match status" value="1"/>
</dbReference>
<dbReference type="PANTHER" id="PTHR47339">
    <property type="entry name" value="CELL DIVISION CONTROL PROTEIN 24"/>
    <property type="match status" value="1"/>
</dbReference>
<dbReference type="GO" id="GO:0031106">
    <property type="term" value="P:septin ring organization"/>
    <property type="evidence" value="ECO:0007669"/>
    <property type="project" value="TreeGrafter"/>
</dbReference>
<dbReference type="GO" id="GO:0043332">
    <property type="term" value="C:mating projection tip"/>
    <property type="evidence" value="ECO:0007669"/>
    <property type="project" value="TreeGrafter"/>
</dbReference>
<dbReference type="EMBL" id="KQ964444">
    <property type="protein sequence ID" value="KXN72916.1"/>
    <property type="molecule type" value="Genomic_DNA"/>
</dbReference>
<dbReference type="PANTHER" id="PTHR47339:SF1">
    <property type="entry name" value="CELL DIVISION CONTROL PROTEIN 24"/>
    <property type="match status" value="1"/>
</dbReference>
<evidence type="ECO:0000259" key="3">
    <source>
        <dbReference type="PROSITE" id="PS51745"/>
    </source>
</evidence>
<name>A0A137PD40_CONC2</name>
<proteinExistence type="predicted"/>
<sequence length="569" mass="66819">MNSSLLSFSFLSSLNSPSILSNSSQSRKSLSIESIFKDLIRSEKKYLNELELIQTYSYEIKSKLILTEPEFDKLFKIPYKLIQFHRTLLKNLHNIKLNEDLEIFDHLNDISQCFLVFRTKFDLYLEFSKNFNNQECLINNYWDYFKNISNLTEVEFNFPTLINQPSLRPSQYTFIFQQLLECLDPSTSNRIVLNSYNLLTKVFQMMRSLSGKMNQLSSKNIQYHESPHLSQLKEQVYYMDYLTVLNLGERSVTYKVVLTPTKLLFVRKLKNRVGLLKKRNSIRLSRDFNRSFQSSSSSDSFEKHQINISELIQINNLQYTNQPILEILWMNSKLKVVRLTSNLEGSLKIFQDILSRIVDSNKRKQTLDNSTSMMSNQSKRLSRFVLMKQRIKENRLSKLGFTPSPLSKIMEVDAIDESSSEESTANSSPMTNFSELSTPKSHFQQLSEYSSMDNISQLSADYSFNFHRDLFLNCKVHLSNTECLVKKLRYPSSLHEIIRWVKLTLKDHKVFQHRLDSIKLKYLDEDGDLIDIKLESELQEFILEVTEYQIGLLRNHNYNSIQIQLWLSA</sequence>
<feature type="domain" description="PB1" evidence="3">
    <location>
        <begin position="471"/>
        <end position="568"/>
    </location>
</feature>
<dbReference type="InterPro" id="IPR000219">
    <property type="entry name" value="DH_dom"/>
</dbReference>
<reference evidence="4 5" key="1">
    <citation type="journal article" date="2015" name="Genome Biol. Evol.">
        <title>Phylogenomic analyses indicate that early fungi evolved digesting cell walls of algal ancestors of land plants.</title>
        <authorList>
            <person name="Chang Y."/>
            <person name="Wang S."/>
            <person name="Sekimoto S."/>
            <person name="Aerts A.L."/>
            <person name="Choi C."/>
            <person name="Clum A."/>
            <person name="LaButti K.M."/>
            <person name="Lindquist E.A."/>
            <person name="Yee Ngan C."/>
            <person name="Ohm R.A."/>
            <person name="Salamov A.A."/>
            <person name="Grigoriev I.V."/>
            <person name="Spatafora J.W."/>
            <person name="Berbee M.L."/>
        </authorList>
    </citation>
    <scope>NUCLEOTIDE SEQUENCE [LARGE SCALE GENOMIC DNA]</scope>
    <source>
        <strain evidence="4 5">NRRL 28638</strain>
    </source>
</reference>
<dbReference type="InterPro" id="IPR035899">
    <property type="entry name" value="DBL_dom_sf"/>
</dbReference>
<evidence type="ECO:0000313" key="4">
    <source>
        <dbReference type="EMBL" id="KXN72916.1"/>
    </source>
</evidence>
<dbReference type="GO" id="GO:0005634">
    <property type="term" value="C:nucleus"/>
    <property type="evidence" value="ECO:0007669"/>
    <property type="project" value="TreeGrafter"/>
</dbReference>
<keyword evidence="5" id="KW-1185">Reference proteome</keyword>
<dbReference type="Proteomes" id="UP000070444">
    <property type="component" value="Unassembled WGS sequence"/>
</dbReference>
<dbReference type="GO" id="GO:0030010">
    <property type="term" value="P:establishment of cell polarity"/>
    <property type="evidence" value="ECO:0007669"/>
    <property type="project" value="TreeGrafter"/>
</dbReference>
<dbReference type="InterPro" id="IPR053793">
    <property type="entry name" value="PB1-like"/>
</dbReference>
<dbReference type="PROSITE" id="PS51745">
    <property type="entry name" value="PB1"/>
    <property type="match status" value="1"/>
</dbReference>
<dbReference type="GO" id="GO:0005085">
    <property type="term" value="F:guanyl-nucleotide exchange factor activity"/>
    <property type="evidence" value="ECO:0007669"/>
    <property type="project" value="InterPro"/>
</dbReference>
<protein>
    <submittedName>
        <fullName evidence="4">Dbl homology domain-containing protein</fullName>
    </submittedName>
</protein>
<evidence type="ECO:0000256" key="1">
    <source>
        <dbReference type="SAM" id="MobiDB-lite"/>
    </source>
</evidence>
<dbReference type="STRING" id="796925.A0A137PD40"/>
<accession>A0A137PD40</accession>
<dbReference type="SUPFAM" id="SSF48065">
    <property type="entry name" value="DBL homology domain (DH-domain)"/>
    <property type="match status" value="1"/>
</dbReference>
<evidence type="ECO:0000259" key="2">
    <source>
        <dbReference type="PROSITE" id="PS50010"/>
    </source>
</evidence>
<dbReference type="PROSITE" id="PS50010">
    <property type="entry name" value="DH_2"/>
    <property type="match status" value="1"/>
</dbReference>
<dbReference type="AlphaFoldDB" id="A0A137PD40"/>
<dbReference type="SUPFAM" id="SSF54277">
    <property type="entry name" value="CAD &amp; PB1 domains"/>
    <property type="match status" value="1"/>
</dbReference>
<dbReference type="Pfam" id="PF00564">
    <property type="entry name" value="PB1"/>
    <property type="match status" value="1"/>
</dbReference>
<dbReference type="GO" id="GO:0005737">
    <property type="term" value="C:cytoplasm"/>
    <property type="evidence" value="ECO:0007669"/>
    <property type="project" value="TreeGrafter"/>
</dbReference>
<dbReference type="Gene3D" id="1.20.900.10">
    <property type="entry name" value="Dbl homology (DH) domain"/>
    <property type="match status" value="1"/>
</dbReference>
<organism evidence="4 5">
    <name type="scientific">Conidiobolus coronatus (strain ATCC 28846 / CBS 209.66 / NRRL 28638)</name>
    <name type="common">Delacroixia coronata</name>
    <dbReference type="NCBI Taxonomy" id="796925"/>
    <lineage>
        <taxon>Eukaryota</taxon>
        <taxon>Fungi</taxon>
        <taxon>Fungi incertae sedis</taxon>
        <taxon>Zoopagomycota</taxon>
        <taxon>Entomophthoromycotina</taxon>
        <taxon>Entomophthoromycetes</taxon>
        <taxon>Entomophthorales</taxon>
        <taxon>Ancylistaceae</taxon>
        <taxon>Conidiobolus</taxon>
    </lineage>
</organism>
<dbReference type="GO" id="GO:0000935">
    <property type="term" value="C:division septum"/>
    <property type="evidence" value="ECO:0007669"/>
    <property type="project" value="TreeGrafter"/>
</dbReference>
<dbReference type="SMART" id="SM00325">
    <property type="entry name" value="RhoGEF"/>
    <property type="match status" value="1"/>
</dbReference>
<dbReference type="InterPro" id="IPR053026">
    <property type="entry name" value="CDC42_GEF"/>
</dbReference>